<keyword evidence="1" id="KW-1133">Transmembrane helix</keyword>
<proteinExistence type="predicted"/>
<name>A0ABQ3KW06_9ALTE</name>
<keyword evidence="1" id="KW-0812">Transmembrane</keyword>
<sequence length="73" mass="7995">MNRTLVIILLVAVGIYCLPTLLAIVATIFALAVGLLGAIIGIGITFLVTLAPILIVAYLVWWLVRDNKRSRQY</sequence>
<accession>A0ABQ3KW06</accession>
<comment type="caution">
    <text evidence="2">The sequence shown here is derived from an EMBL/GenBank/DDBJ whole genome shotgun (WGS) entry which is preliminary data.</text>
</comment>
<evidence type="ECO:0000313" key="2">
    <source>
        <dbReference type="EMBL" id="GHG62503.1"/>
    </source>
</evidence>
<dbReference type="RefSeq" id="WP_189430391.1">
    <property type="nucleotide sequence ID" value="NZ_BNAO01000001.1"/>
</dbReference>
<evidence type="ECO:0000313" key="3">
    <source>
        <dbReference type="Proteomes" id="UP000659697"/>
    </source>
</evidence>
<organism evidence="2 3">
    <name type="scientific">Alishewanella longhuensis</name>
    <dbReference type="NCBI Taxonomy" id="1091037"/>
    <lineage>
        <taxon>Bacteria</taxon>
        <taxon>Pseudomonadati</taxon>
        <taxon>Pseudomonadota</taxon>
        <taxon>Gammaproteobacteria</taxon>
        <taxon>Alteromonadales</taxon>
        <taxon>Alteromonadaceae</taxon>
        <taxon>Alishewanella</taxon>
    </lineage>
</organism>
<dbReference type="Proteomes" id="UP000659697">
    <property type="component" value="Unassembled WGS sequence"/>
</dbReference>
<keyword evidence="3" id="KW-1185">Reference proteome</keyword>
<reference evidence="3" key="1">
    <citation type="journal article" date="2019" name="Int. J. Syst. Evol. Microbiol.">
        <title>The Global Catalogue of Microorganisms (GCM) 10K type strain sequencing project: providing services to taxonomists for standard genome sequencing and annotation.</title>
        <authorList>
            <consortium name="The Broad Institute Genomics Platform"/>
            <consortium name="The Broad Institute Genome Sequencing Center for Infectious Disease"/>
            <person name="Wu L."/>
            <person name="Ma J."/>
        </authorList>
    </citation>
    <scope>NUCLEOTIDE SEQUENCE [LARGE SCALE GENOMIC DNA]</scope>
    <source>
        <strain evidence="3">CGMCC 1.7003</strain>
    </source>
</reference>
<feature type="transmembrane region" description="Helical" evidence="1">
    <location>
        <begin position="7"/>
        <end position="32"/>
    </location>
</feature>
<evidence type="ECO:0000256" key="1">
    <source>
        <dbReference type="SAM" id="Phobius"/>
    </source>
</evidence>
<gene>
    <name evidence="2" type="ORF">GCM10010919_07860</name>
</gene>
<dbReference type="EMBL" id="BNAO01000001">
    <property type="protein sequence ID" value="GHG62503.1"/>
    <property type="molecule type" value="Genomic_DNA"/>
</dbReference>
<keyword evidence="1" id="KW-0472">Membrane</keyword>
<feature type="transmembrane region" description="Helical" evidence="1">
    <location>
        <begin position="38"/>
        <end position="64"/>
    </location>
</feature>
<protein>
    <submittedName>
        <fullName evidence="2">Uncharacterized protein</fullName>
    </submittedName>
</protein>